<dbReference type="GO" id="GO:0009252">
    <property type="term" value="P:peptidoglycan biosynthetic process"/>
    <property type="evidence" value="ECO:0007669"/>
    <property type="project" value="UniProtKB-UniPathway"/>
</dbReference>
<keyword evidence="8" id="KW-0378">Hydrolase</keyword>
<evidence type="ECO:0000256" key="7">
    <source>
        <dbReference type="ARBA" id="ARBA00022729"/>
    </source>
</evidence>
<accession>A0A1C0ZY84</accession>
<dbReference type="SUPFAM" id="SSF69189">
    <property type="entry name" value="Penicillin-binding protein associated domain"/>
    <property type="match status" value="1"/>
</dbReference>
<keyword evidence="9" id="KW-0133">Cell shape</keyword>
<dbReference type="EMBL" id="LYPC01000025">
    <property type="protein sequence ID" value="OCT13066.1"/>
    <property type="molecule type" value="Genomic_DNA"/>
</dbReference>
<evidence type="ECO:0000256" key="11">
    <source>
        <dbReference type="ARBA" id="ARBA00023316"/>
    </source>
</evidence>
<dbReference type="GO" id="GO:0071555">
    <property type="term" value="P:cell wall organization"/>
    <property type="evidence" value="ECO:0007669"/>
    <property type="project" value="UniProtKB-KW"/>
</dbReference>
<keyword evidence="19" id="KW-1185">Reference proteome</keyword>
<dbReference type="EC" id="3.4.16.4" evidence="4"/>
<keyword evidence="7" id="KW-0732">Signal</keyword>
<comment type="catalytic activity">
    <reaction evidence="12">
        <text>Preferential cleavage: (Ac)2-L-Lys-D-Ala-|-D-Ala. Also transpeptidation of peptidyl-alanyl moieties that are N-acyl substituents of D-alanine.</text>
        <dbReference type="EC" id="3.4.16.4"/>
    </reaction>
</comment>
<evidence type="ECO:0000256" key="12">
    <source>
        <dbReference type="ARBA" id="ARBA00034000"/>
    </source>
</evidence>
<dbReference type="PANTHER" id="PTHR21581:SF11">
    <property type="entry name" value="D-ALANYL-D-ALANINE CARBOXYPEPTIDASE DACA"/>
    <property type="match status" value="1"/>
</dbReference>
<protein>
    <recommendedName>
        <fullName evidence="4">serine-type D-Ala-D-Ala carboxypeptidase</fullName>
        <ecNumber evidence="4">3.4.16.4</ecNumber>
    </recommendedName>
</protein>
<comment type="similarity">
    <text evidence="3 15">Belongs to the peptidase S11 family.</text>
</comment>
<dbReference type="Proteomes" id="UP000093309">
    <property type="component" value="Unassembled WGS sequence"/>
</dbReference>
<dbReference type="GO" id="GO:0006508">
    <property type="term" value="P:proteolysis"/>
    <property type="evidence" value="ECO:0007669"/>
    <property type="project" value="UniProtKB-KW"/>
</dbReference>
<dbReference type="GO" id="GO:0008360">
    <property type="term" value="P:regulation of cell shape"/>
    <property type="evidence" value="ECO:0007669"/>
    <property type="project" value="UniProtKB-KW"/>
</dbReference>
<evidence type="ECO:0000256" key="8">
    <source>
        <dbReference type="ARBA" id="ARBA00022801"/>
    </source>
</evidence>
<evidence type="ECO:0000259" key="17">
    <source>
        <dbReference type="SMART" id="SM00936"/>
    </source>
</evidence>
<evidence type="ECO:0000256" key="2">
    <source>
        <dbReference type="ARBA" id="ARBA00004752"/>
    </source>
</evidence>
<evidence type="ECO:0000256" key="6">
    <source>
        <dbReference type="ARBA" id="ARBA00022670"/>
    </source>
</evidence>
<feature type="binding site" evidence="14">
    <location>
        <position position="299"/>
    </location>
    <ligand>
        <name>substrate</name>
    </ligand>
</feature>
<proteinExistence type="inferred from homology"/>
<feature type="active site" evidence="13">
    <location>
        <position position="171"/>
    </location>
</feature>
<evidence type="ECO:0000256" key="15">
    <source>
        <dbReference type="RuleBase" id="RU004016"/>
    </source>
</evidence>
<dbReference type="PANTHER" id="PTHR21581">
    <property type="entry name" value="D-ALANYL-D-ALANINE CARBOXYPEPTIDASE"/>
    <property type="match status" value="1"/>
</dbReference>
<evidence type="ECO:0000256" key="9">
    <source>
        <dbReference type="ARBA" id="ARBA00022960"/>
    </source>
</evidence>
<dbReference type="InterPro" id="IPR018044">
    <property type="entry name" value="Peptidase_S11"/>
</dbReference>
<evidence type="ECO:0000256" key="16">
    <source>
        <dbReference type="SAM" id="MobiDB-lite"/>
    </source>
</evidence>
<dbReference type="SUPFAM" id="SSF56601">
    <property type="entry name" value="beta-lactamase/transpeptidase-like"/>
    <property type="match status" value="1"/>
</dbReference>
<dbReference type="InterPro" id="IPR012907">
    <property type="entry name" value="Peptidase_S11_C"/>
</dbReference>
<dbReference type="STRING" id="512399.A8709_20135"/>
<feature type="active site" description="Acyl-ester intermediate" evidence="13">
    <location>
        <position position="111"/>
    </location>
</feature>
<comment type="pathway">
    <text evidence="2">Cell wall biogenesis; peptidoglycan biosynthesis.</text>
</comment>
<comment type="caution">
    <text evidence="18">The sequence shown here is derived from an EMBL/GenBank/DDBJ whole genome shotgun (WGS) entry which is preliminary data.</text>
</comment>
<dbReference type="GO" id="GO:0009002">
    <property type="term" value="F:serine-type D-Ala-D-Ala carboxypeptidase activity"/>
    <property type="evidence" value="ECO:0007669"/>
    <property type="project" value="UniProtKB-EC"/>
</dbReference>
<feature type="active site" description="Proton acceptor" evidence="13">
    <location>
        <position position="114"/>
    </location>
</feature>
<evidence type="ECO:0000313" key="19">
    <source>
        <dbReference type="Proteomes" id="UP000093309"/>
    </source>
</evidence>
<dbReference type="Gene3D" id="3.40.710.10">
    <property type="entry name" value="DD-peptidase/beta-lactamase superfamily"/>
    <property type="match status" value="1"/>
</dbReference>
<evidence type="ECO:0000256" key="1">
    <source>
        <dbReference type="ARBA" id="ARBA00003217"/>
    </source>
</evidence>
<keyword evidence="11" id="KW-0961">Cell wall biogenesis/degradation</keyword>
<keyword evidence="10" id="KW-0573">Peptidoglycan synthesis</keyword>
<evidence type="ECO:0000256" key="13">
    <source>
        <dbReference type="PIRSR" id="PIRSR618044-1"/>
    </source>
</evidence>
<evidence type="ECO:0000256" key="5">
    <source>
        <dbReference type="ARBA" id="ARBA00022645"/>
    </source>
</evidence>
<dbReference type="InterPro" id="IPR037167">
    <property type="entry name" value="Peptidase_S11_C_sf"/>
</dbReference>
<comment type="function">
    <text evidence="1">Removes C-terminal D-alanyl residues from sugar-peptide cell wall precursors.</text>
</comment>
<feature type="compositionally biased region" description="Low complexity" evidence="16">
    <location>
        <begin position="56"/>
        <end position="77"/>
    </location>
</feature>
<dbReference type="Pfam" id="PF07943">
    <property type="entry name" value="PBP5_C"/>
    <property type="match status" value="1"/>
</dbReference>
<dbReference type="Gene3D" id="2.60.410.10">
    <property type="entry name" value="D-Ala-D-Ala carboxypeptidase, C-terminal domain"/>
    <property type="match status" value="1"/>
</dbReference>
<name>A0A1C0ZY84_9BACL</name>
<evidence type="ECO:0000313" key="18">
    <source>
        <dbReference type="EMBL" id="OCT13066.1"/>
    </source>
</evidence>
<dbReference type="InterPro" id="IPR012338">
    <property type="entry name" value="Beta-lactam/transpept-like"/>
</dbReference>
<keyword evidence="6" id="KW-0645">Protease</keyword>
<reference evidence="19" key="1">
    <citation type="submission" date="2016-05" db="EMBL/GenBank/DDBJ databases">
        <title>Paenibacillus oryzae. sp. nov., isolated from the rice root.</title>
        <authorList>
            <person name="Zhang J."/>
            <person name="Zhang X."/>
        </authorList>
    </citation>
    <scope>NUCLEOTIDE SEQUENCE [LARGE SCALE GENOMIC DNA]</scope>
    <source>
        <strain evidence="19">KCTC13222</strain>
    </source>
</reference>
<evidence type="ECO:0000256" key="4">
    <source>
        <dbReference type="ARBA" id="ARBA00012448"/>
    </source>
</evidence>
<dbReference type="InterPro" id="IPR015956">
    <property type="entry name" value="Peniciliin-bd_prot_C_sf"/>
</dbReference>
<dbReference type="Pfam" id="PF00768">
    <property type="entry name" value="Peptidase_S11"/>
    <property type="match status" value="1"/>
</dbReference>
<dbReference type="UniPathway" id="UPA00219"/>
<keyword evidence="5" id="KW-0121">Carboxypeptidase</keyword>
<dbReference type="InterPro" id="IPR001967">
    <property type="entry name" value="Peptidase_S11_N"/>
</dbReference>
<feature type="domain" description="Peptidase S11 D-Ala-D-Ala carboxypeptidase A C-terminal" evidence="17">
    <location>
        <begin position="349"/>
        <end position="444"/>
    </location>
</feature>
<evidence type="ECO:0000256" key="14">
    <source>
        <dbReference type="PIRSR" id="PIRSR618044-2"/>
    </source>
</evidence>
<evidence type="ECO:0000256" key="3">
    <source>
        <dbReference type="ARBA" id="ARBA00007164"/>
    </source>
</evidence>
<sequence>MVSLVQTSSRESEIVRFLSFTRKKVALVLGVSLIAQSLLLHIQPTYAADTKKAAATPTPTAVTTPAPSAGSTPTAAPNEPQPLAKSAIIMEASTGAVLYQMNADEAFPPASMAKMMTEYLAMESIKEGKYKWDSPVTASKNAADVIGSGQLIAENETLTFKDMFSAMSIYSANDASVAFAELLGGTEENFAKMMNEKAKQLGMSDKAHFISATGLSRSDLKNPPASIDGETKMTARDAAILAYNILKDHKEILEFTKIPSAKLRPTDKTPMINWNWMLEGNSTNVNFKKYAYPGLDGLKTGSTDDAGYCFTGTAERNGMRLITVVMGTKTEPERFNETRKLMDYGFNNFEMKPFLNAKQAIDSLKSVNIKKGVQLEVPLVTKSGLTFVARKGAKDTDFQVTTESVEESKLVAPIAKGDTLGKVKVSYNGQDKTVDLIADADVEKGSWIRLLFRSIKNFFSDMFHGIKGKA</sequence>
<feature type="region of interest" description="Disordered" evidence="16">
    <location>
        <begin position="56"/>
        <end position="80"/>
    </location>
</feature>
<dbReference type="PRINTS" id="PR00725">
    <property type="entry name" value="DADACBPTASE1"/>
</dbReference>
<gene>
    <name evidence="18" type="ORF">A8709_20135</name>
</gene>
<organism evidence="18 19">
    <name type="scientific">Paenibacillus pectinilyticus</name>
    <dbReference type="NCBI Taxonomy" id="512399"/>
    <lineage>
        <taxon>Bacteria</taxon>
        <taxon>Bacillati</taxon>
        <taxon>Bacillota</taxon>
        <taxon>Bacilli</taxon>
        <taxon>Bacillales</taxon>
        <taxon>Paenibacillaceae</taxon>
        <taxon>Paenibacillus</taxon>
    </lineage>
</organism>
<evidence type="ECO:0000256" key="10">
    <source>
        <dbReference type="ARBA" id="ARBA00022984"/>
    </source>
</evidence>
<dbReference type="SMART" id="SM00936">
    <property type="entry name" value="PBP5_C"/>
    <property type="match status" value="1"/>
</dbReference>
<dbReference type="AlphaFoldDB" id="A0A1C0ZY84"/>